<dbReference type="AlphaFoldDB" id="A0A2N0RB68"/>
<feature type="compositionally biased region" description="Polar residues" evidence="1">
    <location>
        <begin position="9"/>
        <end position="22"/>
    </location>
</feature>
<reference evidence="2 3" key="1">
    <citation type="submission" date="2017-10" db="EMBL/GenBank/DDBJ databases">
        <title>Extensive intraspecific genome diversity in a model arbuscular mycorrhizal fungus.</title>
        <authorList>
            <person name="Chen E.C.H."/>
            <person name="Morin E."/>
            <person name="Baudet D."/>
            <person name="Noel J."/>
            <person name="Ndikumana S."/>
            <person name="Charron P."/>
            <person name="St-Onge C."/>
            <person name="Giorgi J."/>
            <person name="Grigoriev I.V."/>
            <person name="Roux C."/>
            <person name="Martin F.M."/>
            <person name="Corradi N."/>
        </authorList>
    </citation>
    <scope>NUCLEOTIDE SEQUENCE [LARGE SCALE GENOMIC DNA]</scope>
    <source>
        <strain evidence="2 3">A1</strain>
    </source>
</reference>
<comment type="caution">
    <text evidence="2">The sequence shown here is derived from an EMBL/GenBank/DDBJ whole genome shotgun (WGS) entry which is preliminary data.</text>
</comment>
<reference evidence="2 3" key="2">
    <citation type="submission" date="2017-10" db="EMBL/GenBank/DDBJ databases">
        <title>Genome analyses suggest a sexual origin of heterokaryosis in a supposedly ancient asexual fungus.</title>
        <authorList>
            <person name="Corradi N."/>
            <person name="Sedzielewska K."/>
            <person name="Noel J."/>
            <person name="Charron P."/>
            <person name="Farinelli L."/>
            <person name="Marton T."/>
            <person name="Kruger M."/>
            <person name="Pelin A."/>
            <person name="Brachmann A."/>
            <person name="Corradi N."/>
        </authorList>
    </citation>
    <scope>NUCLEOTIDE SEQUENCE [LARGE SCALE GENOMIC DNA]</scope>
    <source>
        <strain evidence="2 3">A1</strain>
    </source>
</reference>
<proteinExistence type="predicted"/>
<evidence type="ECO:0000313" key="2">
    <source>
        <dbReference type="EMBL" id="PKC60538.1"/>
    </source>
</evidence>
<protein>
    <submittedName>
        <fullName evidence="2">Uncharacterized protein</fullName>
    </submittedName>
</protein>
<dbReference type="EMBL" id="LLXH01001131">
    <property type="protein sequence ID" value="PKC60538.1"/>
    <property type="molecule type" value="Genomic_DNA"/>
</dbReference>
<feature type="region of interest" description="Disordered" evidence="1">
    <location>
        <begin position="1"/>
        <end position="22"/>
    </location>
</feature>
<dbReference type="VEuPathDB" id="FungiDB:FUN_015588"/>
<sequence length="171" mass="19813">MAQKEDTRNNITEMPQNSNKHAQTANYLASSVQAAIAAIKQHLINNSVIESVDVQQKSLFPNLWKVFNGKIQYLLLDFSLNEPKGSDALTVDKIIHIFNHQKMDSSTPKRLLYQIFFYNAILLELRGREHSSLMVNNFKKRPDRGFDIWIFRSKANQKINTNHREKGEKLN</sequence>
<organism evidence="2 3">
    <name type="scientific">Rhizophagus irregularis</name>
    <dbReference type="NCBI Taxonomy" id="588596"/>
    <lineage>
        <taxon>Eukaryota</taxon>
        <taxon>Fungi</taxon>
        <taxon>Fungi incertae sedis</taxon>
        <taxon>Mucoromycota</taxon>
        <taxon>Glomeromycotina</taxon>
        <taxon>Glomeromycetes</taxon>
        <taxon>Glomerales</taxon>
        <taxon>Glomeraceae</taxon>
        <taxon>Rhizophagus</taxon>
    </lineage>
</organism>
<evidence type="ECO:0000256" key="1">
    <source>
        <dbReference type="SAM" id="MobiDB-lite"/>
    </source>
</evidence>
<name>A0A2N0RB68_9GLOM</name>
<gene>
    <name evidence="2" type="ORF">RhiirA1_399099</name>
</gene>
<evidence type="ECO:0000313" key="3">
    <source>
        <dbReference type="Proteomes" id="UP000232688"/>
    </source>
</evidence>
<dbReference type="Proteomes" id="UP000232688">
    <property type="component" value="Unassembled WGS sequence"/>
</dbReference>
<accession>A0A2N0RB68</accession>
<dbReference type="VEuPathDB" id="FungiDB:RhiirA1_399099"/>